<dbReference type="GO" id="GO:0003924">
    <property type="term" value="F:GTPase activity"/>
    <property type="evidence" value="ECO:0007669"/>
    <property type="project" value="InterPro"/>
</dbReference>
<evidence type="ECO:0000313" key="6">
    <source>
        <dbReference type="Proteomes" id="UP000530660"/>
    </source>
</evidence>
<dbReference type="PANTHER" id="PTHR23115">
    <property type="entry name" value="TRANSLATION FACTOR"/>
    <property type="match status" value="1"/>
</dbReference>
<reference evidence="5 6" key="1">
    <citation type="journal article" date="2020" name="J. Phycol.">
        <title>Comparative genome analysis reveals Cyanidiococcus gen. nov., a new extremophilic red algal genus sister to Cyanidioschyzon (Cyanidioschyzonaceae, Rhodophyta).</title>
        <authorList>
            <person name="Liu S.-L."/>
            <person name="Chiang Y.-R."/>
            <person name="Yoon H.S."/>
            <person name="Fu H.-Y."/>
        </authorList>
    </citation>
    <scope>NUCLEOTIDE SEQUENCE [LARGE SCALE GENOMIC DNA]</scope>
    <source>
        <strain evidence="5 6">THAL066</strain>
    </source>
</reference>
<dbReference type="InterPro" id="IPR000795">
    <property type="entry name" value="T_Tr_GTP-bd_dom"/>
</dbReference>
<evidence type="ECO:0000313" key="5">
    <source>
        <dbReference type="EMBL" id="KAF6000551.1"/>
    </source>
</evidence>
<name>A0A7J7IDZ9_9RHOD</name>
<comment type="caution">
    <text evidence="5">The sequence shown here is derived from an EMBL/GenBank/DDBJ whole genome shotgun (WGS) entry which is preliminary data.</text>
</comment>
<protein>
    <submittedName>
        <fullName evidence="5">HBS1-like protein</fullName>
    </submittedName>
</protein>
<dbReference type="EMBL" id="VWRR01000019">
    <property type="protein sequence ID" value="KAF6000551.1"/>
    <property type="molecule type" value="Genomic_DNA"/>
</dbReference>
<dbReference type="Proteomes" id="UP000530660">
    <property type="component" value="Unassembled WGS sequence"/>
</dbReference>
<dbReference type="GO" id="GO:0005525">
    <property type="term" value="F:GTP binding"/>
    <property type="evidence" value="ECO:0007669"/>
    <property type="project" value="UniProtKB-KW"/>
</dbReference>
<feature type="compositionally biased region" description="Acidic residues" evidence="3">
    <location>
        <begin position="25"/>
        <end position="34"/>
    </location>
</feature>
<feature type="compositionally biased region" description="Basic and acidic residues" evidence="3">
    <location>
        <begin position="86"/>
        <end position="96"/>
    </location>
</feature>
<sequence>MSGWTREISQALAEYEDELDDENYIEEHADETEDGLGGRSWVYESTSRALPEQTETTAVSLGAHESRCRTSRVGPRSSASPHQARGVKEHPSRTTRTDLNAPCSASLASAPKEHQTVLSGGGSRTATNCQTRNQKALSETVIDSVRRHISVVFCGHVDAGKSTLMAQTLLQLGQVSEQELRRVERDVNQAGKESFRLAWMLDSEEYERAHEVTVDVAIRKASLSDGSFSVSFLDCPGHRDFVTAFLRGAFLADVGVLVVDARPGALESGLSQQGQTLQHARILRHIGLDRLLVAVNKMDICAFDESRFLAIREKLDAALRSGLDWDDIAYIPCSGITGENITHAASDERLRKWYQEPHYRSLSFLDAIQQYQQATCRCTSRTPTRHRPIRRSIGR</sequence>
<gene>
    <name evidence="5" type="primary">HBS1L</name>
    <name evidence="5" type="ORF">F1559_001697</name>
</gene>
<feature type="region of interest" description="Disordered" evidence="3">
    <location>
        <begin position="25"/>
        <end position="131"/>
    </location>
</feature>
<dbReference type="InterPro" id="IPR050100">
    <property type="entry name" value="TRAFAC_GTPase_members"/>
</dbReference>
<proteinExistence type="predicted"/>
<dbReference type="PROSITE" id="PS51722">
    <property type="entry name" value="G_TR_2"/>
    <property type="match status" value="1"/>
</dbReference>
<evidence type="ECO:0000259" key="4">
    <source>
        <dbReference type="PROSITE" id="PS51722"/>
    </source>
</evidence>
<dbReference type="PRINTS" id="PR00315">
    <property type="entry name" value="ELONGATNFCT"/>
</dbReference>
<keyword evidence="2" id="KW-0342">GTP-binding</keyword>
<feature type="domain" description="Tr-type G" evidence="4">
    <location>
        <begin position="146"/>
        <end position="358"/>
    </location>
</feature>
<dbReference type="InterPro" id="IPR027417">
    <property type="entry name" value="P-loop_NTPase"/>
</dbReference>
<dbReference type="AlphaFoldDB" id="A0A7J7IDZ9"/>
<dbReference type="SUPFAM" id="SSF52540">
    <property type="entry name" value="P-loop containing nucleoside triphosphate hydrolases"/>
    <property type="match status" value="1"/>
</dbReference>
<keyword evidence="6" id="KW-1185">Reference proteome</keyword>
<feature type="compositionally biased region" description="Polar residues" evidence="3">
    <location>
        <begin position="43"/>
        <end position="59"/>
    </location>
</feature>
<organism evidence="5 6">
    <name type="scientific">Cyanidiococcus yangmingshanensis</name>
    <dbReference type="NCBI Taxonomy" id="2690220"/>
    <lineage>
        <taxon>Eukaryota</taxon>
        <taxon>Rhodophyta</taxon>
        <taxon>Bangiophyceae</taxon>
        <taxon>Cyanidiales</taxon>
        <taxon>Cyanidiaceae</taxon>
        <taxon>Cyanidiococcus</taxon>
    </lineage>
</organism>
<evidence type="ECO:0000256" key="2">
    <source>
        <dbReference type="ARBA" id="ARBA00023134"/>
    </source>
</evidence>
<dbReference type="Gene3D" id="3.40.50.300">
    <property type="entry name" value="P-loop containing nucleotide triphosphate hydrolases"/>
    <property type="match status" value="1"/>
</dbReference>
<dbReference type="OrthoDB" id="342024at2759"/>
<evidence type="ECO:0000256" key="1">
    <source>
        <dbReference type="ARBA" id="ARBA00022741"/>
    </source>
</evidence>
<evidence type="ECO:0000256" key="3">
    <source>
        <dbReference type="SAM" id="MobiDB-lite"/>
    </source>
</evidence>
<keyword evidence="1" id="KW-0547">Nucleotide-binding</keyword>
<accession>A0A7J7IDZ9</accession>
<dbReference type="Pfam" id="PF00009">
    <property type="entry name" value="GTP_EFTU"/>
    <property type="match status" value="1"/>
</dbReference>